<proteinExistence type="predicted"/>
<sequence>MGAGETGGERTQDATGHSAVTALLPLVVQVVEQSSREVVEEMSPEAGFNSQGVTNLLWALAKLVENGLEMQQAHKAMTALLPQVVEVAEKKSPEAGFSSQAVSNLLWALAKLVENGLEMPQANRAVTALLLQVVQMSEGTSLRAGFVVTFLQTTKHKLKVVYF</sequence>
<reference evidence="1" key="1">
    <citation type="submission" date="2022-10" db="EMBL/GenBank/DDBJ databases">
        <title>Completed Genome Sequence of two octocoral isolated bacterium, Endozoicomonas euniceicola EF212T and Endozoicomonas gorgoniicola PS125T.</title>
        <authorList>
            <person name="Chiou Y.-J."/>
            <person name="Chen Y.-H."/>
        </authorList>
    </citation>
    <scope>NUCLEOTIDE SEQUENCE</scope>
    <source>
        <strain evidence="1">EF212</strain>
    </source>
</reference>
<dbReference type="Proteomes" id="UP001163255">
    <property type="component" value="Chromosome"/>
</dbReference>
<accession>A0ABY6H0C1</accession>
<dbReference type="RefSeq" id="WP_262600351.1">
    <property type="nucleotide sequence ID" value="NZ_CP103300.1"/>
</dbReference>
<name>A0ABY6H0C1_9GAMM</name>
<evidence type="ECO:0000313" key="2">
    <source>
        <dbReference type="Proteomes" id="UP001163255"/>
    </source>
</evidence>
<keyword evidence="2" id="KW-1185">Reference proteome</keyword>
<evidence type="ECO:0000313" key="1">
    <source>
        <dbReference type="EMBL" id="UYM17683.1"/>
    </source>
</evidence>
<dbReference type="EMBL" id="CP103300">
    <property type="protein sequence ID" value="UYM17683.1"/>
    <property type="molecule type" value="Genomic_DNA"/>
</dbReference>
<gene>
    <name evidence="1" type="ORF">NX720_07190</name>
</gene>
<organism evidence="1 2">
    <name type="scientific">Endozoicomonas euniceicola</name>
    <dbReference type="NCBI Taxonomy" id="1234143"/>
    <lineage>
        <taxon>Bacteria</taxon>
        <taxon>Pseudomonadati</taxon>
        <taxon>Pseudomonadota</taxon>
        <taxon>Gammaproteobacteria</taxon>
        <taxon>Oceanospirillales</taxon>
        <taxon>Endozoicomonadaceae</taxon>
        <taxon>Endozoicomonas</taxon>
    </lineage>
</organism>
<protein>
    <submittedName>
        <fullName evidence="1">Uncharacterized protein</fullName>
    </submittedName>
</protein>